<protein>
    <submittedName>
        <fullName evidence="1">Uncharacterized protein</fullName>
    </submittedName>
</protein>
<name>A0A6C0KYI1_9ZZZZ</name>
<sequence>MFAFTFFFWELLYIIAAKIGKRKTILDTALLITTLDYFFWVDLLGY</sequence>
<evidence type="ECO:0000313" key="1">
    <source>
        <dbReference type="EMBL" id="QHU23032.1"/>
    </source>
</evidence>
<accession>A0A6C0KYI1</accession>
<dbReference type="EMBL" id="MN741021">
    <property type="protein sequence ID" value="QHU23032.1"/>
    <property type="molecule type" value="Genomic_DNA"/>
</dbReference>
<dbReference type="AlphaFoldDB" id="A0A6C0KYI1"/>
<proteinExistence type="predicted"/>
<organism evidence="1">
    <name type="scientific">viral metagenome</name>
    <dbReference type="NCBI Taxonomy" id="1070528"/>
    <lineage>
        <taxon>unclassified sequences</taxon>
        <taxon>metagenomes</taxon>
        <taxon>organismal metagenomes</taxon>
    </lineage>
</organism>
<reference evidence="1" key="1">
    <citation type="journal article" date="2020" name="Nature">
        <title>Giant virus diversity and host interactions through global metagenomics.</title>
        <authorList>
            <person name="Schulz F."/>
            <person name="Roux S."/>
            <person name="Paez-Espino D."/>
            <person name="Jungbluth S."/>
            <person name="Walsh D.A."/>
            <person name="Denef V.J."/>
            <person name="McMahon K.D."/>
            <person name="Konstantinidis K.T."/>
            <person name="Eloe-Fadrosh E.A."/>
            <person name="Kyrpides N.C."/>
            <person name="Woyke T."/>
        </authorList>
    </citation>
    <scope>NUCLEOTIDE SEQUENCE</scope>
    <source>
        <strain evidence="1">GVMAG-S-ERX555907-63</strain>
    </source>
</reference>